<keyword evidence="2" id="KW-1185">Reference proteome</keyword>
<gene>
    <name evidence="1" type="ORF">PXEA_LOCUS30955</name>
</gene>
<proteinExistence type="predicted"/>
<accession>A0A3S5B183</accession>
<comment type="caution">
    <text evidence="1">The sequence shown here is derived from an EMBL/GenBank/DDBJ whole genome shotgun (WGS) entry which is preliminary data.</text>
</comment>
<organism evidence="1 2">
    <name type="scientific">Protopolystoma xenopodis</name>
    <dbReference type="NCBI Taxonomy" id="117903"/>
    <lineage>
        <taxon>Eukaryota</taxon>
        <taxon>Metazoa</taxon>
        <taxon>Spiralia</taxon>
        <taxon>Lophotrochozoa</taxon>
        <taxon>Platyhelminthes</taxon>
        <taxon>Monogenea</taxon>
        <taxon>Polyopisthocotylea</taxon>
        <taxon>Polystomatidea</taxon>
        <taxon>Polystomatidae</taxon>
        <taxon>Protopolystoma</taxon>
    </lineage>
</organism>
<name>A0A3S5B183_9PLAT</name>
<dbReference type="Proteomes" id="UP000784294">
    <property type="component" value="Unassembled WGS sequence"/>
</dbReference>
<reference evidence="1" key="1">
    <citation type="submission" date="2018-11" db="EMBL/GenBank/DDBJ databases">
        <authorList>
            <consortium name="Pathogen Informatics"/>
        </authorList>
    </citation>
    <scope>NUCLEOTIDE SEQUENCE</scope>
</reference>
<evidence type="ECO:0000313" key="1">
    <source>
        <dbReference type="EMBL" id="VEL37515.1"/>
    </source>
</evidence>
<dbReference type="EMBL" id="CAAALY010255207">
    <property type="protein sequence ID" value="VEL37515.1"/>
    <property type="molecule type" value="Genomic_DNA"/>
</dbReference>
<dbReference type="AlphaFoldDB" id="A0A3S5B183"/>
<protein>
    <submittedName>
        <fullName evidence="1">Uncharacterized protein</fullName>
    </submittedName>
</protein>
<sequence>MDIAPETLTPPALFNSNSALGHFPSLTSSGRMSVSAQLSDYLRLLTYPWTNLHIARLSRFLLNHSIYLMPERLLLPPSALDSSSSELDYQPHNEESLLNKLSASSDQVLLKCFSAGLLLYDFLSLSQHVFIFQILF</sequence>
<evidence type="ECO:0000313" key="2">
    <source>
        <dbReference type="Proteomes" id="UP000784294"/>
    </source>
</evidence>